<comment type="caution">
    <text evidence="1">The sequence shown here is derived from an EMBL/GenBank/DDBJ whole genome shotgun (WGS) entry which is preliminary data.</text>
</comment>
<reference evidence="1" key="1">
    <citation type="journal article" date="2021" name="Environ. Microbiol.">
        <title>Gene family expansions and transcriptome signatures uncover fungal adaptations to wood decay.</title>
        <authorList>
            <person name="Hage H."/>
            <person name="Miyauchi S."/>
            <person name="Viragh M."/>
            <person name="Drula E."/>
            <person name="Min B."/>
            <person name="Chaduli D."/>
            <person name="Navarro D."/>
            <person name="Favel A."/>
            <person name="Norest M."/>
            <person name="Lesage-Meessen L."/>
            <person name="Balint B."/>
            <person name="Merenyi Z."/>
            <person name="de Eugenio L."/>
            <person name="Morin E."/>
            <person name="Martinez A.T."/>
            <person name="Baldrian P."/>
            <person name="Stursova M."/>
            <person name="Martinez M.J."/>
            <person name="Novotny C."/>
            <person name="Magnuson J.K."/>
            <person name="Spatafora J.W."/>
            <person name="Maurice S."/>
            <person name="Pangilinan J."/>
            <person name="Andreopoulos W."/>
            <person name="LaButti K."/>
            <person name="Hundley H."/>
            <person name="Na H."/>
            <person name="Kuo A."/>
            <person name="Barry K."/>
            <person name="Lipzen A."/>
            <person name="Henrissat B."/>
            <person name="Riley R."/>
            <person name="Ahrendt S."/>
            <person name="Nagy L.G."/>
            <person name="Grigoriev I.V."/>
            <person name="Martin F."/>
            <person name="Rosso M.N."/>
        </authorList>
    </citation>
    <scope>NUCLEOTIDE SEQUENCE</scope>
    <source>
        <strain evidence="1">CBS 384.51</strain>
    </source>
</reference>
<dbReference type="EMBL" id="MU274902">
    <property type="protein sequence ID" value="KAI0093195.1"/>
    <property type="molecule type" value="Genomic_DNA"/>
</dbReference>
<protein>
    <submittedName>
        <fullName evidence="1">Uncharacterized protein</fullName>
    </submittedName>
</protein>
<accession>A0ACB8UFX6</accession>
<sequence>MPSMALSVMTVLMIRRSRQGRPRTPGWTLARLTEKSLTRFAFDFIDNVCPARATYQFICTSNAGKKSWSAPRHTRVSTLRAREEDHCLEECVNHTRKVYLVVSFKFNDYWIAFVVSNIAHSARFQINVNPAVLFELSHPDHCLDPCFSPNDYSDQVQSVCALTVSFSAGGTLRSAAH</sequence>
<organism evidence="1 2">
    <name type="scientific">Irpex rosettiformis</name>
    <dbReference type="NCBI Taxonomy" id="378272"/>
    <lineage>
        <taxon>Eukaryota</taxon>
        <taxon>Fungi</taxon>
        <taxon>Dikarya</taxon>
        <taxon>Basidiomycota</taxon>
        <taxon>Agaricomycotina</taxon>
        <taxon>Agaricomycetes</taxon>
        <taxon>Polyporales</taxon>
        <taxon>Irpicaceae</taxon>
        <taxon>Irpex</taxon>
    </lineage>
</organism>
<dbReference type="Proteomes" id="UP001055072">
    <property type="component" value="Unassembled WGS sequence"/>
</dbReference>
<proteinExistence type="predicted"/>
<evidence type="ECO:0000313" key="2">
    <source>
        <dbReference type="Proteomes" id="UP001055072"/>
    </source>
</evidence>
<keyword evidence="2" id="KW-1185">Reference proteome</keyword>
<name>A0ACB8UFX6_9APHY</name>
<evidence type="ECO:0000313" key="1">
    <source>
        <dbReference type="EMBL" id="KAI0093195.1"/>
    </source>
</evidence>
<gene>
    <name evidence="1" type="ORF">BDY19DRAFT_414086</name>
</gene>